<gene>
    <name evidence="2" type="ORF">HNR30_008226</name>
</gene>
<feature type="transmembrane region" description="Helical" evidence="1">
    <location>
        <begin position="373"/>
        <end position="397"/>
    </location>
</feature>
<dbReference type="RefSeq" id="WP_181615530.1">
    <property type="nucleotide sequence ID" value="NZ_BAABAM010000008.1"/>
</dbReference>
<reference evidence="2 3" key="1">
    <citation type="submission" date="2020-07" db="EMBL/GenBank/DDBJ databases">
        <title>Genomic Encyclopedia of Type Strains, Phase IV (KMG-IV): sequencing the most valuable type-strain genomes for metagenomic binning, comparative biology and taxonomic classification.</title>
        <authorList>
            <person name="Goeker M."/>
        </authorList>
    </citation>
    <scope>NUCLEOTIDE SEQUENCE [LARGE SCALE GENOMIC DNA]</scope>
    <source>
        <strain evidence="2 3">DSM 45533</strain>
    </source>
</reference>
<feature type="transmembrane region" description="Helical" evidence="1">
    <location>
        <begin position="103"/>
        <end position="120"/>
    </location>
</feature>
<dbReference type="Proteomes" id="UP000530928">
    <property type="component" value="Unassembled WGS sequence"/>
</dbReference>
<proteinExistence type="predicted"/>
<sequence>MNLLVMLLKRSDRVFAGVLAVAVVLRVAVMLGYNTAQLFWYDSFTYLDTALHPKPSGAFHPVGYSLFLALFRSVELVVAVQHVMGLGIGVMIYALLRRTGVPGWGAALATVPVLLNPAFLRIEHAILSETLLILLIVGALTAMAARRPVLAGLLIASAGLVRTAAVPLLAVFVLYLIVKRGGRRPLAALVVAGALPLLGYAAWFQQHHGRFALSNADGVSLWARTMTFADCAKIKPSPDVARLCPNGTVVDAASEYVWAPDAALARLGGDRFGHNQLARRFAVQAITSQPLDYVADVARDATLPWSLRPVAHPRRVPHLTDLPVGSWGLPTEHGLIGKVRKEYDSSITGLASVAPYDKVFEVWKYPYLLHGPLFLIMLLVSLLRPSLPAAVAFLLYLGPIAAMDFDHRYMLPAVPFACLAGAIALHHLAGHVTRLRAGATTVSTARAAGETRVVEDALRR</sequence>
<feature type="transmembrane region" description="Helical" evidence="1">
    <location>
        <begin position="76"/>
        <end position="96"/>
    </location>
</feature>
<evidence type="ECO:0000313" key="3">
    <source>
        <dbReference type="Proteomes" id="UP000530928"/>
    </source>
</evidence>
<evidence type="ECO:0000256" key="1">
    <source>
        <dbReference type="SAM" id="Phobius"/>
    </source>
</evidence>
<evidence type="ECO:0008006" key="4">
    <source>
        <dbReference type="Google" id="ProtNLM"/>
    </source>
</evidence>
<accession>A0A7W0CT69</accession>
<comment type="caution">
    <text evidence="2">The sequence shown here is derived from an EMBL/GenBank/DDBJ whole genome shotgun (WGS) entry which is preliminary data.</text>
</comment>
<protein>
    <recommendedName>
        <fullName evidence="4">Glycosyltransferase RgtA/B/C/D-like domain-containing protein</fullName>
    </recommendedName>
</protein>
<organism evidence="2 3">
    <name type="scientific">Nonomuraea soli</name>
    <dbReference type="NCBI Taxonomy" id="1032476"/>
    <lineage>
        <taxon>Bacteria</taxon>
        <taxon>Bacillati</taxon>
        <taxon>Actinomycetota</taxon>
        <taxon>Actinomycetes</taxon>
        <taxon>Streptosporangiales</taxon>
        <taxon>Streptosporangiaceae</taxon>
        <taxon>Nonomuraea</taxon>
    </lineage>
</organism>
<evidence type="ECO:0000313" key="2">
    <source>
        <dbReference type="EMBL" id="MBA2896835.1"/>
    </source>
</evidence>
<keyword evidence="1" id="KW-0472">Membrane</keyword>
<feature type="transmembrane region" description="Helical" evidence="1">
    <location>
        <begin position="152"/>
        <end position="178"/>
    </location>
</feature>
<keyword evidence="1" id="KW-1133">Transmembrane helix</keyword>
<feature type="transmembrane region" description="Helical" evidence="1">
    <location>
        <begin position="184"/>
        <end position="204"/>
    </location>
</feature>
<feature type="transmembrane region" description="Helical" evidence="1">
    <location>
        <begin position="126"/>
        <end position="145"/>
    </location>
</feature>
<dbReference type="EMBL" id="JACDUR010000009">
    <property type="protein sequence ID" value="MBA2896835.1"/>
    <property type="molecule type" value="Genomic_DNA"/>
</dbReference>
<keyword evidence="3" id="KW-1185">Reference proteome</keyword>
<name>A0A7W0CT69_9ACTN</name>
<feature type="transmembrane region" description="Helical" evidence="1">
    <location>
        <begin position="14"/>
        <end position="33"/>
    </location>
</feature>
<dbReference type="AlphaFoldDB" id="A0A7W0CT69"/>
<keyword evidence="1" id="KW-0812">Transmembrane</keyword>
<feature type="transmembrane region" description="Helical" evidence="1">
    <location>
        <begin position="409"/>
        <end position="429"/>
    </location>
</feature>